<dbReference type="RefSeq" id="XP_026289404.1">
    <property type="nucleotide sequence ID" value="XM_026433619.2"/>
</dbReference>
<keyword evidence="1" id="KW-1185">Reference proteome</keyword>
<reference evidence="2" key="1">
    <citation type="submission" date="2025-08" db="UniProtKB">
        <authorList>
            <consortium name="RefSeq"/>
        </authorList>
    </citation>
    <scope>IDENTIFICATION</scope>
    <source>
        <tissue evidence="2">Whole organism</tissue>
    </source>
</reference>
<dbReference type="AlphaFoldDB" id="A0A6J1T968"/>
<protein>
    <submittedName>
        <fullName evidence="2">Uncharacterized protein LOC113214302 isoform X1</fullName>
    </submittedName>
</protein>
<dbReference type="OrthoDB" id="6431922at2759"/>
<evidence type="ECO:0000313" key="1">
    <source>
        <dbReference type="Proteomes" id="UP000504606"/>
    </source>
</evidence>
<dbReference type="Proteomes" id="UP000504606">
    <property type="component" value="Unplaced"/>
</dbReference>
<organism evidence="1 2">
    <name type="scientific">Frankliniella occidentalis</name>
    <name type="common">Western flower thrips</name>
    <name type="synonym">Euthrips occidentalis</name>
    <dbReference type="NCBI Taxonomy" id="133901"/>
    <lineage>
        <taxon>Eukaryota</taxon>
        <taxon>Metazoa</taxon>
        <taxon>Ecdysozoa</taxon>
        <taxon>Arthropoda</taxon>
        <taxon>Hexapoda</taxon>
        <taxon>Insecta</taxon>
        <taxon>Pterygota</taxon>
        <taxon>Neoptera</taxon>
        <taxon>Paraneoptera</taxon>
        <taxon>Thysanoptera</taxon>
        <taxon>Terebrantia</taxon>
        <taxon>Thripoidea</taxon>
        <taxon>Thripidae</taxon>
        <taxon>Frankliniella</taxon>
    </lineage>
</organism>
<sequence length="182" mass="20911">MSDSFMIKLPIASCIIYVSVLLLSVFVSSSFSIIVLHLPLLMNDAKDESQHRLKTQLKHLEEELQNAKEESLSLLLTTSKEKELLEKKLTSMKQSVLQVEANNNNDDLGPAYQRLVEERDHLHKQVDDLKSIIEGMQCKIDEMEMRDGSQRQVDLLNSIIVEMQHKNDLLKAHVELLETRCK</sequence>
<accession>A0A6J1T968</accession>
<dbReference type="GeneID" id="113214302"/>
<gene>
    <name evidence="2" type="primary">LOC113214302</name>
</gene>
<proteinExistence type="predicted"/>
<evidence type="ECO:0000313" key="2">
    <source>
        <dbReference type="RefSeq" id="XP_026289404.1"/>
    </source>
</evidence>
<dbReference type="KEGG" id="foc:113214302"/>
<name>A0A6J1T968_FRAOC</name>